<dbReference type="SUPFAM" id="SSF89360">
    <property type="entry name" value="HesB-like domain"/>
    <property type="match status" value="1"/>
</dbReference>
<accession>A0A7S4F1E2</accession>
<evidence type="ECO:0000313" key="1">
    <source>
        <dbReference type="EMBL" id="CAE0767300.1"/>
    </source>
</evidence>
<proteinExistence type="predicted"/>
<name>A0A7S4F1E2_CHRCT</name>
<organism evidence="1">
    <name type="scientific">Chrysotila carterae</name>
    <name type="common">Marine alga</name>
    <name type="synonym">Syracosphaera carterae</name>
    <dbReference type="NCBI Taxonomy" id="13221"/>
    <lineage>
        <taxon>Eukaryota</taxon>
        <taxon>Haptista</taxon>
        <taxon>Haptophyta</taxon>
        <taxon>Prymnesiophyceae</taxon>
        <taxon>Isochrysidales</taxon>
        <taxon>Isochrysidaceae</taxon>
        <taxon>Chrysotila</taxon>
    </lineage>
</organism>
<sequence>MLATMHPSLFSRLSPYRCALQRMTTARAACPHLRQVACLASRTPVPTHTPDAQLGASGSSMALMHGHCANACSMGLLARSAPALSRSFSATRRRRLPPSVIVTEQAAERMRALLLTNPKAVGVRMGMVNDWGSHTGFSYTLSFVEEGGVAADDERIDLPSDVAFFVDRKALWAGEGGLLGATIDMDESFALKVIPKDEADAKR</sequence>
<gene>
    <name evidence="1" type="ORF">PCAR00345_LOCUS19912</name>
</gene>
<dbReference type="EMBL" id="HBIZ01031233">
    <property type="protein sequence ID" value="CAE0767300.1"/>
    <property type="molecule type" value="Transcribed_RNA"/>
</dbReference>
<protein>
    <recommendedName>
        <fullName evidence="2">FeS cluster biogenesis domain-containing protein</fullName>
    </recommendedName>
</protein>
<reference evidence="1" key="1">
    <citation type="submission" date="2021-01" db="EMBL/GenBank/DDBJ databases">
        <authorList>
            <person name="Corre E."/>
            <person name="Pelletier E."/>
            <person name="Niang G."/>
            <person name="Scheremetjew M."/>
            <person name="Finn R."/>
            <person name="Kale V."/>
            <person name="Holt S."/>
            <person name="Cochrane G."/>
            <person name="Meng A."/>
            <person name="Brown T."/>
            <person name="Cohen L."/>
        </authorList>
    </citation>
    <scope>NUCLEOTIDE SEQUENCE</scope>
    <source>
        <strain evidence="1">CCMP645</strain>
    </source>
</reference>
<dbReference type="AlphaFoldDB" id="A0A7S4F1E2"/>
<evidence type="ECO:0008006" key="2">
    <source>
        <dbReference type="Google" id="ProtNLM"/>
    </source>
</evidence>
<dbReference type="InterPro" id="IPR035903">
    <property type="entry name" value="HesB-like_dom_sf"/>
</dbReference>